<accession>A0A7X6R184</accession>
<name>A0A7X6R184_9NOCA</name>
<dbReference type="AlphaFoldDB" id="A0A7X6R184"/>
<sequence length="301" mass="33789">MRVFLSHTSYDAGVVRYLRSLLEHDLGVEFFLLPDDAPHGLPWIEQIKLGIENSDELFTVITPESVHRPWVSAEWACFWMQGKPTTPLLLEVGVDQLWEPMRAFQTVDLLDVSSLTRFLRTIADRTGCEPTSGVTPVAHQMVKEIPRIRERQAVADLERTLERLKRTVTANHTNVRAGDVRALIARDRLDDLIAIAISAQAAQVKQKQIAVHLVDLGRFGEAARIGEHMQNRAEIRNICLQIVKAMPRGATGCSDEWAALDRLHPKLGKPQRRDVLEFMDRNGVAPLGRWAPADSLDDCGG</sequence>
<dbReference type="RefSeq" id="WP_062967308.1">
    <property type="nucleotide sequence ID" value="NZ_JAAXOS010000001.1"/>
</dbReference>
<dbReference type="Proteomes" id="UP000540698">
    <property type="component" value="Unassembled WGS sequence"/>
</dbReference>
<dbReference type="InterPro" id="IPR035897">
    <property type="entry name" value="Toll_tir_struct_dom_sf"/>
</dbReference>
<dbReference type="Pfam" id="PF13676">
    <property type="entry name" value="TIR_2"/>
    <property type="match status" value="1"/>
</dbReference>
<dbReference type="InterPro" id="IPR000157">
    <property type="entry name" value="TIR_dom"/>
</dbReference>
<evidence type="ECO:0000259" key="1">
    <source>
        <dbReference type="Pfam" id="PF13676"/>
    </source>
</evidence>
<evidence type="ECO:0000313" key="3">
    <source>
        <dbReference type="Proteomes" id="UP000540698"/>
    </source>
</evidence>
<keyword evidence="3" id="KW-1185">Reference proteome</keyword>
<dbReference type="Gene3D" id="3.40.50.10140">
    <property type="entry name" value="Toll/interleukin-1 receptor homology (TIR) domain"/>
    <property type="match status" value="1"/>
</dbReference>
<reference evidence="2 3" key="1">
    <citation type="submission" date="2020-04" db="EMBL/GenBank/DDBJ databases">
        <title>MicrobeNet Type strains.</title>
        <authorList>
            <person name="Nicholson A.C."/>
        </authorList>
    </citation>
    <scope>NUCLEOTIDE SEQUENCE [LARGE SCALE GENOMIC DNA]</scope>
    <source>
        <strain evidence="2 3">DSM 44956</strain>
    </source>
</reference>
<dbReference type="SUPFAM" id="SSF52200">
    <property type="entry name" value="Toll/Interleukin receptor TIR domain"/>
    <property type="match status" value="1"/>
</dbReference>
<comment type="caution">
    <text evidence="2">The sequence shown here is derived from an EMBL/GenBank/DDBJ whole genome shotgun (WGS) entry which is preliminary data.</text>
</comment>
<gene>
    <name evidence="2" type="ORF">HGB38_02420</name>
</gene>
<evidence type="ECO:0000313" key="2">
    <source>
        <dbReference type="EMBL" id="NKY25089.1"/>
    </source>
</evidence>
<dbReference type="GO" id="GO:0007165">
    <property type="term" value="P:signal transduction"/>
    <property type="evidence" value="ECO:0007669"/>
    <property type="project" value="InterPro"/>
</dbReference>
<keyword evidence="2" id="KW-0675">Receptor</keyword>
<proteinExistence type="predicted"/>
<feature type="domain" description="TIR" evidence="1">
    <location>
        <begin position="3"/>
        <end position="110"/>
    </location>
</feature>
<organism evidence="2 3">
    <name type="scientific">Nocardia gamkensis</name>
    <dbReference type="NCBI Taxonomy" id="352869"/>
    <lineage>
        <taxon>Bacteria</taxon>
        <taxon>Bacillati</taxon>
        <taxon>Actinomycetota</taxon>
        <taxon>Actinomycetes</taxon>
        <taxon>Mycobacteriales</taxon>
        <taxon>Nocardiaceae</taxon>
        <taxon>Nocardia</taxon>
    </lineage>
</organism>
<dbReference type="EMBL" id="JAAXOS010000001">
    <property type="protein sequence ID" value="NKY25089.1"/>
    <property type="molecule type" value="Genomic_DNA"/>
</dbReference>
<protein>
    <submittedName>
        <fullName evidence="2">Toll/interleukin-1 receptor domain-containing protein</fullName>
    </submittedName>
</protein>